<dbReference type="PANTHER" id="PTHR35093:SF8">
    <property type="entry name" value="OUTER MEMBRANE PROTEIN NMB0088-RELATED"/>
    <property type="match status" value="1"/>
</dbReference>
<organism evidence="9 10">
    <name type="scientific">Methylopila jiangsuensis</name>
    <dbReference type="NCBI Taxonomy" id="586230"/>
    <lineage>
        <taxon>Bacteria</taxon>
        <taxon>Pseudomonadati</taxon>
        <taxon>Pseudomonadota</taxon>
        <taxon>Alphaproteobacteria</taxon>
        <taxon>Hyphomicrobiales</taxon>
        <taxon>Methylopilaceae</taxon>
        <taxon>Methylopila</taxon>
    </lineage>
</organism>
<evidence type="ECO:0000256" key="6">
    <source>
        <dbReference type="ARBA" id="ARBA00023136"/>
    </source>
</evidence>
<keyword evidence="3" id="KW-1134">Transmembrane beta strand</keyword>
<comment type="similarity">
    <text evidence="2">Belongs to the OmpP1/FadL family.</text>
</comment>
<evidence type="ECO:0000313" key="10">
    <source>
        <dbReference type="Proteomes" id="UP001143364"/>
    </source>
</evidence>
<keyword evidence="5 8" id="KW-0732">Signal</keyword>
<evidence type="ECO:0000256" key="4">
    <source>
        <dbReference type="ARBA" id="ARBA00022692"/>
    </source>
</evidence>
<dbReference type="InterPro" id="IPR005017">
    <property type="entry name" value="OMPP1/FadL/TodX"/>
</dbReference>
<keyword evidence="4" id="KW-0812">Transmembrane</keyword>
<feature type="signal peptide" evidence="8">
    <location>
        <begin position="1"/>
        <end position="28"/>
    </location>
</feature>
<evidence type="ECO:0000256" key="2">
    <source>
        <dbReference type="ARBA" id="ARBA00008163"/>
    </source>
</evidence>
<dbReference type="SUPFAM" id="SSF56935">
    <property type="entry name" value="Porins"/>
    <property type="match status" value="1"/>
</dbReference>
<keyword evidence="6" id="KW-0472">Membrane</keyword>
<evidence type="ECO:0000313" key="9">
    <source>
        <dbReference type="EMBL" id="GLK75833.1"/>
    </source>
</evidence>
<name>A0A9W6JHW0_9HYPH</name>
<dbReference type="Pfam" id="PF03349">
    <property type="entry name" value="Toluene_X"/>
    <property type="match status" value="1"/>
</dbReference>
<reference evidence="9" key="2">
    <citation type="submission" date="2023-01" db="EMBL/GenBank/DDBJ databases">
        <authorList>
            <person name="Sun Q."/>
            <person name="Evtushenko L."/>
        </authorList>
    </citation>
    <scope>NUCLEOTIDE SEQUENCE</scope>
    <source>
        <strain evidence="9">VKM B-2555</strain>
    </source>
</reference>
<dbReference type="Gene3D" id="2.40.160.60">
    <property type="entry name" value="Outer membrane protein transport protein (OMPP1/FadL/TodX)"/>
    <property type="match status" value="1"/>
</dbReference>
<sequence length="448" mass="47400">MITAAIRRSAAPAVTALLLSGVAGSALAGAFALREQSTVGQGMSFAGAAAGGGDSISGMFWNPALVNQVETFQSEQHVTGVLPSSKIKADASTRAGINAITGGQGATGDSGEIGQGALLASGYNAYRINDRVAVGLSVTSPFGLVTDPRKDWAGQFVARSSKVLTVNATPTVGYIVNDWISVAAGLQVQYFDISLKRATPLPAPFTPGSFLPGAGTTRLSGDDIGFGFVAGVNLKPWDGADLGVGYRSATSYTLKGKLRSNTPLGSSVQGIKAKVDLPDSVTVGFRQRVTETFTALVGFEWTNWEQFDSFAVKNRSTGAKVTDLPFHYKDGYFLSVGGEYKVTEELTARAGVAYEWSPINNKNRTVRLPDDDRWWLSAGASYGVTDRIGMDLGYSYVFVPGKSRIREEFAPGLPFDFRGTSKSDVHIVSAAIRYKIGAEAPPALVTKY</sequence>
<dbReference type="Proteomes" id="UP001143364">
    <property type="component" value="Unassembled WGS sequence"/>
</dbReference>
<reference evidence="9" key="1">
    <citation type="journal article" date="2014" name="Int. J. Syst. Evol. Microbiol.">
        <title>Complete genome sequence of Corynebacterium casei LMG S-19264T (=DSM 44701T), isolated from a smear-ripened cheese.</title>
        <authorList>
            <consortium name="US DOE Joint Genome Institute (JGI-PGF)"/>
            <person name="Walter F."/>
            <person name="Albersmeier A."/>
            <person name="Kalinowski J."/>
            <person name="Ruckert C."/>
        </authorList>
    </citation>
    <scope>NUCLEOTIDE SEQUENCE</scope>
    <source>
        <strain evidence="9">VKM B-2555</strain>
    </source>
</reference>
<evidence type="ECO:0000256" key="1">
    <source>
        <dbReference type="ARBA" id="ARBA00004571"/>
    </source>
</evidence>
<dbReference type="GO" id="GO:0009279">
    <property type="term" value="C:cell outer membrane"/>
    <property type="evidence" value="ECO:0007669"/>
    <property type="project" value="UniProtKB-SubCell"/>
</dbReference>
<dbReference type="EMBL" id="BSFK01000005">
    <property type="protein sequence ID" value="GLK75833.1"/>
    <property type="molecule type" value="Genomic_DNA"/>
</dbReference>
<dbReference type="PANTHER" id="PTHR35093">
    <property type="entry name" value="OUTER MEMBRANE PROTEIN NMB0088-RELATED"/>
    <property type="match status" value="1"/>
</dbReference>
<protein>
    <submittedName>
        <fullName evidence="9">Aromatic hydrocarbon degradation protein</fullName>
    </submittedName>
</protein>
<gene>
    <name evidence="9" type="ORF">GCM10008171_10870</name>
</gene>
<feature type="chain" id="PRO_5040761862" evidence="8">
    <location>
        <begin position="29"/>
        <end position="448"/>
    </location>
</feature>
<evidence type="ECO:0000256" key="5">
    <source>
        <dbReference type="ARBA" id="ARBA00022729"/>
    </source>
</evidence>
<keyword evidence="7" id="KW-0998">Cell outer membrane</keyword>
<accession>A0A9W6JHW0</accession>
<comment type="caution">
    <text evidence="9">The sequence shown here is derived from an EMBL/GenBank/DDBJ whole genome shotgun (WGS) entry which is preliminary data.</text>
</comment>
<dbReference type="AlphaFoldDB" id="A0A9W6JHW0"/>
<dbReference type="RefSeq" id="WP_271203767.1">
    <property type="nucleotide sequence ID" value="NZ_BSFK01000005.1"/>
</dbReference>
<evidence type="ECO:0000256" key="8">
    <source>
        <dbReference type="SAM" id="SignalP"/>
    </source>
</evidence>
<evidence type="ECO:0000256" key="7">
    <source>
        <dbReference type="ARBA" id="ARBA00023237"/>
    </source>
</evidence>
<dbReference type="GO" id="GO:0015483">
    <property type="term" value="F:long-chain fatty acid transporting porin activity"/>
    <property type="evidence" value="ECO:0007669"/>
    <property type="project" value="TreeGrafter"/>
</dbReference>
<proteinExistence type="inferred from homology"/>
<comment type="subcellular location">
    <subcellularLocation>
        <location evidence="1">Cell outer membrane</location>
        <topology evidence="1">Multi-pass membrane protein</topology>
    </subcellularLocation>
</comment>
<evidence type="ECO:0000256" key="3">
    <source>
        <dbReference type="ARBA" id="ARBA00022452"/>
    </source>
</evidence>
<keyword evidence="10" id="KW-1185">Reference proteome</keyword>